<dbReference type="GO" id="GO:0006281">
    <property type="term" value="P:DNA repair"/>
    <property type="evidence" value="ECO:0007669"/>
    <property type="project" value="UniProtKB-UniRule"/>
</dbReference>
<evidence type="ECO:0000256" key="7">
    <source>
        <dbReference type="ARBA" id="ARBA00023204"/>
    </source>
</evidence>
<organism evidence="13 14">
    <name type="scientific">Sinocyclocheilus anshuiensis</name>
    <dbReference type="NCBI Taxonomy" id="1608454"/>
    <lineage>
        <taxon>Eukaryota</taxon>
        <taxon>Metazoa</taxon>
        <taxon>Chordata</taxon>
        <taxon>Craniata</taxon>
        <taxon>Vertebrata</taxon>
        <taxon>Euteleostomi</taxon>
        <taxon>Actinopterygii</taxon>
        <taxon>Neopterygii</taxon>
        <taxon>Teleostei</taxon>
        <taxon>Ostariophysi</taxon>
        <taxon>Cypriniformes</taxon>
        <taxon>Cyprinidae</taxon>
        <taxon>Cyprininae</taxon>
        <taxon>Sinocyclocheilus</taxon>
    </lineage>
</organism>
<dbReference type="InterPro" id="IPR016024">
    <property type="entry name" value="ARM-type_fold"/>
</dbReference>
<keyword evidence="14" id="KW-1185">Reference proteome</keyword>
<feature type="domain" description="MMS19 N-terminal" evidence="12">
    <location>
        <begin position="69"/>
        <end position="244"/>
    </location>
</feature>
<keyword evidence="8 10" id="KW-0206">Cytoskeleton</keyword>
<dbReference type="PANTHER" id="PTHR12891:SF0">
    <property type="entry name" value="MMS19 NUCLEOTIDE EXCISION REPAIR PROTEIN HOMOLOG"/>
    <property type="match status" value="1"/>
</dbReference>
<evidence type="ECO:0000256" key="5">
    <source>
        <dbReference type="ARBA" id="ARBA00022737"/>
    </source>
</evidence>
<dbReference type="InterPro" id="IPR011989">
    <property type="entry name" value="ARM-like"/>
</dbReference>
<evidence type="ECO:0000256" key="8">
    <source>
        <dbReference type="ARBA" id="ARBA00023212"/>
    </source>
</evidence>
<evidence type="ECO:0000256" key="10">
    <source>
        <dbReference type="RuleBase" id="RU367072"/>
    </source>
</evidence>
<keyword evidence="7 10" id="KW-0234">DNA repair</keyword>
<evidence type="ECO:0000256" key="9">
    <source>
        <dbReference type="ARBA" id="ARBA00023242"/>
    </source>
</evidence>
<evidence type="ECO:0000256" key="1">
    <source>
        <dbReference type="ARBA" id="ARBA00004123"/>
    </source>
</evidence>
<keyword evidence="9 10" id="KW-0539">Nucleus</keyword>
<dbReference type="AlphaFoldDB" id="A0A671LU89"/>
<gene>
    <name evidence="13" type="primary">mms19</name>
</gene>
<dbReference type="GO" id="GO:0097361">
    <property type="term" value="C:cytosolic [4Fe-4S] assembly targeting complex"/>
    <property type="evidence" value="ECO:0007669"/>
    <property type="project" value="UniProtKB-UniRule"/>
</dbReference>
<evidence type="ECO:0000313" key="14">
    <source>
        <dbReference type="Proteomes" id="UP000472260"/>
    </source>
</evidence>
<reference evidence="13" key="1">
    <citation type="submission" date="2025-08" db="UniProtKB">
        <authorList>
            <consortium name="Ensembl"/>
        </authorList>
    </citation>
    <scope>IDENTIFICATION</scope>
</reference>
<keyword evidence="5" id="KW-0677">Repeat</keyword>
<keyword evidence="4 10" id="KW-0963">Cytoplasm</keyword>
<dbReference type="SUPFAM" id="SSF48371">
    <property type="entry name" value="ARM repeat"/>
    <property type="match status" value="1"/>
</dbReference>
<comment type="subunit">
    <text evidence="10">Component of the CIA complex.</text>
</comment>
<dbReference type="PANTHER" id="PTHR12891">
    <property type="entry name" value="DNA REPAIR/TRANSCRIPTION PROTEIN MET18/MMS19"/>
    <property type="match status" value="1"/>
</dbReference>
<dbReference type="GO" id="GO:0005634">
    <property type="term" value="C:nucleus"/>
    <property type="evidence" value="ECO:0007669"/>
    <property type="project" value="UniProtKB-SubCell"/>
</dbReference>
<proteinExistence type="inferred from homology"/>
<comment type="subcellular location">
    <subcellularLocation>
        <location evidence="2 10">Cytoplasm</location>
        <location evidence="2 10">Cytoskeleton</location>
        <location evidence="2 10">Spindle</location>
    </subcellularLocation>
    <subcellularLocation>
        <location evidence="1 10">Nucleus</location>
    </subcellularLocation>
</comment>
<protein>
    <recommendedName>
        <fullName evidence="10">MMS19 nucleotide excision repair protein</fullName>
    </recommendedName>
</protein>
<dbReference type="InterPro" id="IPR029240">
    <property type="entry name" value="MMS19_N"/>
</dbReference>
<sequence>MLCTFCELKTKVLSRQPQLLCACAAEFEAWLLFFRMAADNSVLLGLVEEFVSGQVDSKAAETVTGSALSLTSSQPQTRGRGVQLLSQVLQECYSSLSEKELEVLLAFYENRLKDHYVIIPHVLQGLKALTECSVLPPGSAVSILRSIFQDLHVQSLMVAERSCVYNILISLMESKEEELKGLGADFIFGFVQSVDGERDPRNLLLAFQVARNIIHRGYGLGKFVEELFEVMSCYFPIDFSPVSTAVFQTASERVESAGLSAVSALVSCLSRSVLSSDSEDVLQVFLSLVLKDCQHHLCEPDLKLVWPSAKLLQAAAGASYRASLIVSAAVIPALLEQYNNRTQVRSCPSLTNILRTGLDAYFFPITGSWDTLVLLLTGLLAQTDVEKAVDHLTRLILEEDDTKVSLAVVECSGSLAHLHPKAFISRLIPRLKEEILSGGTRSRKHTPTRTKLSLALKTAYVHLLRKKHHLFERKKQHLWDSSCHSFTSRQVEIPEIDRLLVQLEDLSCTCPHLFSYTSAAKCFAGLVNKRPAGTHRIFFPNHIVMKRISVELENVSSAQRTQAFTLLLWVSKALLLRYHPLSTALTDKLFALLSDPALGSQVADGFCVLMSDSLDVLNRNCHADVRIMYRQRFFAENSTKLIQGFNSAEQEEKSCYLKALSHIVSNLPRQIQLTELPALLPLLLEALSCADQAVQLSTLSCLQPVLLEPPAAIRNQLEALFSRLLALTTSPVMKVRIASLQCVHALSRLPEHMVLPFRARVLKALAVPLDDKKRLVRIKAMVARGEWFLLGSPGGK</sequence>
<comment type="similarity">
    <text evidence="3 10">Belongs to the MET18/MMS19 family.</text>
</comment>
<dbReference type="Gene3D" id="1.25.10.10">
    <property type="entry name" value="Leucine-rich Repeat Variant"/>
    <property type="match status" value="1"/>
</dbReference>
<dbReference type="Pfam" id="PF12460">
    <property type="entry name" value="MMS19_C"/>
    <property type="match status" value="1"/>
</dbReference>
<dbReference type="InterPro" id="IPR039920">
    <property type="entry name" value="MMS19"/>
</dbReference>
<evidence type="ECO:0000256" key="4">
    <source>
        <dbReference type="ARBA" id="ARBA00022490"/>
    </source>
</evidence>
<keyword evidence="6 10" id="KW-0227">DNA damage</keyword>
<dbReference type="InterPro" id="IPR024687">
    <property type="entry name" value="MMS19_C"/>
</dbReference>
<feature type="domain" description="MMS19 C-terminal" evidence="11">
    <location>
        <begin position="488"/>
        <end position="746"/>
    </location>
</feature>
<dbReference type="GO" id="GO:0016226">
    <property type="term" value="P:iron-sulfur cluster assembly"/>
    <property type="evidence" value="ECO:0007669"/>
    <property type="project" value="UniProtKB-UniRule"/>
</dbReference>
<name>A0A671LU89_9TELE</name>
<dbReference type="FunFam" id="1.25.10.10:FF:000114">
    <property type="entry name" value="MMS19 nucleotide excision repair protein homolog isoform X2"/>
    <property type="match status" value="1"/>
</dbReference>
<reference evidence="13" key="2">
    <citation type="submission" date="2025-09" db="UniProtKB">
        <authorList>
            <consortium name="Ensembl"/>
        </authorList>
    </citation>
    <scope>IDENTIFICATION</scope>
</reference>
<dbReference type="Ensembl" id="ENSSANT00000025513.1">
    <property type="protein sequence ID" value="ENSSANP00000023944.1"/>
    <property type="gene ID" value="ENSSANG00000012151.1"/>
</dbReference>
<comment type="function">
    <text evidence="10">Key component of the cytosolic iron-sulfur protein assembly (CIA) complex, a multiprotein complex that mediates the incorporation of iron-sulfur cluster into apoproteins specifically involved in DNA metabolism and genomic integrity. In the CIA complex, MMS19 acts as an adapter between early-acting CIA components and a subset of cellular target iron-sulfur proteins.</text>
</comment>
<evidence type="ECO:0000256" key="3">
    <source>
        <dbReference type="ARBA" id="ARBA00009340"/>
    </source>
</evidence>
<evidence type="ECO:0000259" key="11">
    <source>
        <dbReference type="Pfam" id="PF12460"/>
    </source>
</evidence>
<evidence type="ECO:0000259" key="12">
    <source>
        <dbReference type="Pfam" id="PF14500"/>
    </source>
</evidence>
<evidence type="ECO:0000313" key="13">
    <source>
        <dbReference type="Ensembl" id="ENSSANP00000023944.1"/>
    </source>
</evidence>
<dbReference type="GO" id="GO:0071817">
    <property type="term" value="C:MMXD complex"/>
    <property type="evidence" value="ECO:0007669"/>
    <property type="project" value="TreeGrafter"/>
</dbReference>
<dbReference type="Proteomes" id="UP000472260">
    <property type="component" value="Unassembled WGS sequence"/>
</dbReference>
<dbReference type="Pfam" id="PF14500">
    <property type="entry name" value="MMS19_N"/>
    <property type="match status" value="1"/>
</dbReference>
<evidence type="ECO:0000256" key="6">
    <source>
        <dbReference type="ARBA" id="ARBA00022763"/>
    </source>
</evidence>
<dbReference type="GO" id="GO:0051604">
    <property type="term" value="P:protein maturation"/>
    <property type="evidence" value="ECO:0007669"/>
    <property type="project" value="UniProtKB-UniRule"/>
</dbReference>
<evidence type="ECO:0000256" key="2">
    <source>
        <dbReference type="ARBA" id="ARBA00004186"/>
    </source>
</evidence>
<accession>A0A671LU89</accession>